<evidence type="ECO:0000256" key="2">
    <source>
        <dbReference type="SAM" id="MobiDB-lite"/>
    </source>
</evidence>
<organism evidence="5 6">
    <name type="scientific">Nocardioides panaciterrulae</name>
    <dbReference type="NCBI Taxonomy" id="661492"/>
    <lineage>
        <taxon>Bacteria</taxon>
        <taxon>Bacillati</taxon>
        <taxon>Actinomycetota</taxon>
        <taxon>Actinomycetes</taxon>
        <taxon>Propionibacteriales</taxon>
        <taxon>Nocardioidaceae</taxon>
        <taxon>Nocardioides</taxon>
    </lineage>
</organism>
<sequence length="959" mass="100724">MPPSKSRFVTACQQILALGVVLAALTPAASVINLDVVGEHPAAARGGAQPSPVAAFAAYTRASARPSRVPTTTVDPKVHSYSLTAPLGARVSPSQLAGRVRVTGGSTWLTSTPEPVTGYGAVGVTWAHGVQVPQDQLGFQARTRTDGQWSKWLDLSYDADHGPDPGSAEAKRARPGTDVLLIGKVDQVQVRARAAHGRAMPVDMRLAVVDPGKAAHSATEHAALDTGAMDGSTEPAASTPASSSAGADSSASSEAAGGSDAASLSAAVYTPKPVIYSRAQWGADERMRDKSSLHYYEVHAGFVHHTVNANDYTRAEVPGIIRSIYAYHTQSRGWSDIGYNFVVDRFGRIWEGRYGGVDRPVVGAHTLNYNDYAFAMSAIGNYDIHRPSKAMVQAYGALFAWKLSLHGVDAASTKQWVGSRYFEAINGHRDAASTACPGRYLYAKIPRIRRLAAAAQQGWSGRELESDLAATPYPDLIVRRASDGQGVVLPTGGLTAFEAPETLDIADTDRVVASPDLTGDGYGDLVVRTSDGTSQVYPGNGAGAFGDPVAPTHRLARRDLVTAVGDLDGDGHNDLVARRPKDGRLEIYRGNGHGAFSRRLLAVDGSSYDALAATGDLDGNGHADLLARDDSGRLWRFPGLGGRKLGTPVQVPGRWGQYATLTGYGDFNGDGHGDLFVAPKGKAGRIRTGRANGTFAPGTGSVTQVARATSVTAVDLTGSAAPDLVATTGSSLQLLPNTGRTELGRPIETGMNLKADDLVLNAGDWNRDGFGDVIVRIRRTGTLKLRLGDGQGHFGRPETIGKGFGRVSLLAAVGDMTGDGWPDLMGQPRGDAMRIYPGNGTDGLQASYVAHGAISAGSQVAVGRWDGDGAPDSLFRSGDKLALYPGNGPGGLTNPEALGLDLSHYDWVVGISDENLTGHPDLLVRSKRNGRLWLIPGTTDGFGKRRYLGGGMGAYDLAG</sequence>
<dbReference type="PANTHER" id="PTHR44103:SF1">
    <property type="entry name" value="PROPROTEIN CONVERTASE P"/>
    <property type="match status" value="1"/>
</dbReference>
<evidence type="ECO:0000259" key="3">
    <source>
        <dbReference type="SMART" id="SM00644"/>
    </source>
</evidence>
<dbReference type="RefSeq" id="WP_179662757.1">
    <property type="nucleotide sequence ID" value="NZ_JACCBG010000001.1"/>
</dbReference>
<dbReference type="EMBL" id="JACCBG010000001">
    <property type="protein sequence ID" value="NYD40939.1"/>
    <property type="molecule type" value="Genomic_DNA"/>
</dbReference>
<dbReference type="InterPro" id="IPR028994">
    <property type="entry name" value="Integrin_alpha_N"/>
</dbReference>
<dbReference type="InterPro" id="IPR006619">
    <property type="entry name" value="PGRP_domain_met/bac"/>
</dbReference>
<dbReference type="SMART" id="SM00644">
    <property type="entry name" value="Ami_2"/>
    <property type="match status" value="1"/>
</dbReference>
<feature type="compositionally biased region" description="Low complexity" evidence="2">
    <location>
        <begin position="231"/>
        <end position="257"/>
    </location>
</feature>
<evidence type="ECO:0000256" key="1">
    <source>
        <dbReference type="ARBA" id="ARBA00022729"/>
    </source>
</evidence>
<keyword evidence="1" id="KW-0732">Signal</keyword>
<dbReference type="Gene3D" id="3.40.80.10">
    <property type="entry name" value="Peptidoglycan recognition protein-like"/>
    <property type="match status" value="1"/>
</dbReference>
<dbReference type="GO" id="GO:0008270">
    <property type="term" value="F:zinc ion binding"/>
    <property type="evidence" value="ECO:0007669"/>
    <property type="project" value="InterPro"/>
</dbReference>
<feature type="region of interest" description="Disordered" evidence="2">
    <location>
        <begin position="227"/>
        <end position="257"/>
    </location>
</feature>
<dbReference type="SUPFAM" id="SSF55846">
    <property type="entry name" value="N-acetylmuramoyl-L-alanine amidase-like"/>
    <property type="match status" value="1"/>
</dbReference>
<feature type="domain" description="N-acetylmuramoyl-L-alanine amidase" evidence="3">
    <location>
        <begin position="287"/>
        <end position="438"/>
    </location>
</feature>
<evidence type="ECO:0000313" key="5">
    <source>
        <dbReference type="EMBL" id="NYD40939.1"/>
    </source>
</evidence>
<evidence type="ECO:0000259" key="4">
    <source>
        <dbReference type="SMART" id="SM00701"/>
    </source>
</evidence>
<dbReference type="InterPro" id="IPR002502">
    <property type="entry name" value="Amidase_domain"/>
</dbReference>
<feature type="domain" description="Peptidoglycan recognition protein family" evidence="4">
    <location>
        <begin position="273"/>
        <end position="423"/>
    </location>
</feature>
<dbReference type="SUPFAM" id="SSF69318">
    <property type="entry name" value="Integrin alpha N-terminal domain"/>
    <property type="match status" value="2"/>
</dbReference>
<dbReference type="Pfam" id="PF01510">
    <property type="entry name" value="Amidase_2"/>
    <property type="match status" value="1"/>
</dbReference>
<protein>
    <recommendedName>
        <fullName evidence="7">VCBS repeat protein</fullName>
    </recommendedName>
</protein>
<dbReference type="AlphaFoldDB" id="A0A7Y9E4B9"/>
<accession>A0A7Y9E4B9</accession>
<reference evidence="5 6" key="1">
    <citation type="submission" date="2020-07" db="EMBL/GenBank/DDBJ databases">
        <title>Sequencing the genomes of 1000 actinobacteria strains.</title>
        <authorList>
            <person name="Klenk H.-P."/>
        </authorList>
    </citation>
    <scope>NUCLEOTIDE SEQUENCE [LARGE SCALE GENOMIC DNA]</scope>
    <source>
        <strain evidence="5 6">DSM 21350</strain>
    </source>
</reference>
<name>A0A7Y9E4B9_9ACTN</name>
<dbReference type="GO" id="GO:0008745">
    <property type="term" value="F:N-acetylmuramoyl-L-alanine amidase activity"/>
    <property type="evidence" value="ECO:0007669"/>
    <property type="project" value="InterPro"/>
</dbReference>
<dbReference type="InterPro" id="IPR036505">
    <property type="entry name" value="Amidase/PGRP_sf"/>
</dbReference>
<dbReference type="InterPro" id="IPR013517">
    <property type="entry name" value="FG-GAP"/>
</dbReference>
<evidence type="ECO:0000313" key="6">
    <source>
        <dbReference type="Proteomes" id="UP000535511"/>
    </source>
</evidence>
<dbReference type="Pfam" id="PF13517">
    <property type="entry name" value="FG-GAP_3"/>
    <property type="match status" value="3"/>
</dbReference>
<evidence type="ECO:0008006" key="7">
    <source>
        <dbReference type="Google" id="ProtNLM"/>
    </source>
</evidence>
<dbReference type="PANTHER" id="PTHR44103">
    <property type="entry name" value="PROPROTEIN CONVERTASE P"/>
    <property type="match status" value="1"/>
</dbReference>
<dbReference type="SMART" id="SM00701">
    <property type="entry name" value="PGRP"/>
    <property type="match status" value="1"/>
</dbReference>
<keyword evidence="6" id="KW-1185">Reference proteome</keyword>
<dbReference type="CDD" id="cd06583">
    <property type="entry name" value="PGRP"/>
    <property type="match status" value="1"/>
</dbReference>
<dbReference type="Gene3D" id="2.130.10.130">
    <property type="entry name" value="Integrin alpha, N-terminal"/>
    <property type="match status" value="2"/>
</dbReference>
<proteinExistence type="predicted"/>
<dbReference type="Proteomes" id="UP000535511">
    <property type="component" value="Unassembled WGS sequence"/>
</dbReference>
<gene>
    <name evidence="5" type="ORF">BJZ21_001022</name>
</gene>
<dbReference type="GO" id="GO:0009253">
    <property type="term" value="P:peptidoglycan catabolic process"/>
    <property type="evidence" value="ECO:0007669"/>
    <property type="project" value="InterPro"/>
</dbReference>
<comment type="caution">
    <text evidence="5">The sequence shown here is derived from an EMBL/GenBank/DDBJ whole genome shotgun (WGS) entry which is preliminary data.</text>
</comment>